<protein>
    <recommendedName>
        <fullName evidence="1">Protein kinase domain-containing protein</fullName>
    </recommendedName>
</protein>
<dbReference type="Proteomes" id="UP000237441">
    <property type="component" value="Unassembled WGS sequence"/>
</dbReference>
<dbReference type="Pfam" id="PF03109">
    <property type="entry name" value="ABC1"/>
    <property type="match status" value="1"/>
</dbReference>
<name>A0A2S7XZE8_BEABA</name>
<comment type="caution">
    <text evidence="2">The sequence shown here is derived from an EMBL/GenBank/DDBJ whole genome shotgun (WGS) entry which is preliminary data.</text>
</comment>
<reference evidence="2 3" key="1">
    <citation type="submission" date="2016-07" db="EMBL/GenBank/DDBJ databases">
        <title>Comparative genomics of the entomopathogenic fungus Beauveria bassiana.</title>
        <authorList>
            <person name="Valero Jimenez C.A."/>
            <person name="Zwaan B.J."/>
            <person name="Van Kan J.A."/>
            <person name="Takken W."/>
            <person name="Debets A.J."/>
            <person name="Schoustra S.E."/>
            <person name="Koenraadt C.J."/>
        </authorList>
    </citation>
    <scope>NUCLEOTIDE SEQUENCE [LARGE SCALE GENOMIC DNA]</scope>
    <source>
        <strain evidence="2 3">ARSEF 8028</strain>
    </source>
</reference>
<dbReference type="GO" id="GO:0004672">
    <property type="term" value="F:protein kinase activity"/>
    <property type="evidence" value="ECO:0007669"/>
    <property type="project" value="InterPro"/>
</dbReference>
<dbReference type="GO" id="GO:0005524">
    <property type="term" value="F:ATP binding"/>
    <property type="evidence" value="ECO:0007669"/>
    <property type="project" value="InterPro"/>
</dbReference>
<dbReference type="PANTHER" id="PTHR37171">
    <property type="entry name" value="SERINE/THREONINE-PROTEIN KINASE YRZF-RELATED"/>
    <property type="match status" value="1"/>
</dbReference>
<dbReference type="SUPFAM" id="SSF56112">
    <property type="entry name" value="Protein kinase-like (PK-like)"/>
    <property type="match status" value="1"/>
</dbReference>
<dbReference type="InterPro" id="IPR011009">
    <property type="entry name" value="Kinase-like_dom_sf"/>
</dbReference>
<feature type="domain" description="Protein kinase" evidence="1">
    <location>
        <begin position="122"/>
        <end position="367"/>
    </location>
</feature>
<evidence type="ECO:0000259" key="1">
    <source>
        <dbReference type="PROSITE" id="PS50011"/>
    </source>
</evidence>
<proteinExistence type="predicted"/>
<dbReference type="Gene3D" id="1.10.510.10">
    <property type="entry name" value="Transferase(Phosphotransferase) domain 1"/>
    <property type="match status" value="1"/>
</dbReference>
<dbReference type="PANTHER" id="PTHR37171:SF1">
    <property type="entry name" value="SERINE_THREONINE-PROTEIN KINASE YRZF-RELATED"/>
    <property type="match status" value="1"/>
</dbReference>
<accession>A0A2S7XZE8</accession>
<dbReference type="InterPro" id="IPR004147">
    <property type="entry name" value="ABC1_dom"/>
</dbReference>
<dbReference type="AlphaFoldDB" id="A0A2S7XZE8"/>
<dbReference type="OrthoDB" id="4267316at2759"/>
<dbReference type="InterPro" id="IPR000719">
    <property type="entry name" value="Prot_kinase_dom"/>
</dbReference>
<dbReference type="InterPro" id="IPR052396">
    <property type="entry name" value="Meiotic_Drive_Suppr_Kinase"/>
</dbReference>
<organism evidence="2 3">
    <name type="scientific">Beauveria bassiana</name>
    <name type="common">White muscardine disease fungus</name>
    <name type="synonym">Tritirachium shiotae</name>
    <dbReference type="NCBI Taxonomy" id="176275"/>
    <lineage>
        <taxon>Eukaryota</taxon>
        <taxon>Fungi</taxon>
        <taxon>Dikarya</taxon>
        <taxon>Ascomycota</taxon>
        <taxon>Pezizomycotina</taxon>
        <taxon>Sordariomycetes</taxon>
        <taxon>Hypocreomycetidae</taxon>
        <taxon>Hypocreales</taxon>
        <taxon>Cordycipitaceae</taxon>
        <taxon>Beauveria</taxon>
    </lineage>
</organism>
<gene>
    <name evidence="2" type="ORF">BB8028_0001g12890</name>
</gene>
<dbReference type="PROSITE" id="PS50011">
    <property type="entry name" value="PROTEIN_KINASE_DOM"/>
    <property type="match status" value="1"/>
</dbReference>
<evidence type="ECO:0000313" key="3">
    <source>
        <dbReference type="Proteomes" id="UP000237441"/>
    </source>
</evidence>
<dbReference type="EMBL" id="JRHA01000001">
    <property type="protein sequence ID" value="PQK09218.1"/>
    <property type="molecule type" value="Genomic_DNA"/>
</dbReference>
<evidence type="ECO:0000313" key="2">
    <source>
        <dbReference type="EMBL" id="PQK09218.1"/>
    </source>
</evidence>
<sequence length="367" mass="41766">MAFPRRVATLLQAHLGGRPTLLPGRCARLRVPASSQLYSTYVDKRRYLETHPDEKSIENPYNVGATFLATSHTPSSNTCRAFPRPTDHVRERIRTRHPAELCLEYLPDPGTRPGDRQLHLTITEQLQVSECENSQVVTARPLAVQGQPLPFNVARDAVVAAKFYDPLYNDHILIDAWKSVDYSYRNEAQAYQRLGPLQGVVVPRFYGSYTVDIPVPQSALQHHHAQPRPVRLVLYEYINGTQLSSAEARLFSTKQRQAIMQKVLHSFSKMRQLGVYHLDFHPGNIVVLSAEQGQEADIQCIDFGHSKISDPSYLMPTLDPESRESVAEYWQDEDLCDCMLDFSPLIDWPWNEWLENEYVGPKAGARL</sequence>